<evidence type="ECO:0000259" key="1">
    <source>
        <dbReference type="Pfam" id="PF01593"/>
    </source>
</evidence>
<dbReference type="EMBL" id="AOMD01000030">
    <property type="protein sequence ID" value="EMA43347.1"/>
    <property type="molecule type" value="Genomic_DNA"/>
</dbReference>
<dbReference type="OrthoDB" id="203172at2157"/>
<dbReference type="SUPFAM" id="SSF51905">
    <property type="entry name" value="FAD/NAD(P)-binding domain"/>
    <property type="match status" value="1"/>
</dbReference>
<dbReference type="Gene3D" id="3.50.50.60">
    <property type="entry name" value="FAD/NAD(P)-binding domain"/>
    <property type="match status" value="1"/>
</dbReference>
<dbReference type="InterPro" id="IPR050464">
    <property type="entry name" value="Zeta_carotene_desat/Oxidored"/>
</dbReference>
<evidence type="ECO:0000313" key="3">
    <source>
        <dbReference type="Proteomes" id="UP000011669"/>
    </source>
</evidence>
<comment type="caution">
    <text evidence="2">The sequence shown here is derived from an EMBL/GenBank/DDBJ whole genome shotgun (WGS) entry which is preliminary data.</text>
</comment>
<dbReference type="InterPro" id="IPR036188">
    <property type="entry name" value="FAD/NAD-bd_sf"/>
</dbReference>
<dbReference type="PATRIC" id="fig|1227455.4.peg.3104"/>
<dbReference type="GO" id="GO:0016491">
    <property type="term" value="F:oxidoreductase activity"/>
    <property type="evidence" value="ECO:0007669"/>
    <property type="project" value="InterPro"/>
</dbReference>
<gene>
    <name evidence="2" type="ORF">C449_15252</name>
</gene>
<protein>
    <submittedName>
        <fullName evidence="2">Amine oxidase</fullName>
    </submittedName>
</protein>
<dbReference type="RefSeq" id="WP_006078908.1">
    <property type="nucleotide sequence ID" value="NZ_AOMD01000030.1"/>
</dbReference>
<dbReference type="AlphaFoldDB" id="M0MC51"/>
<feature type="domain" description="Amine oxidase" evidence="1">
    <location>
        <begin position="17"/>
        <end position="500"/>
    </location>
</feature>
<dbReference type="Proteomes" id="UP000011669">
    <property type="component" value="Unassembled WGS sequence"/>
</dbReference>
<dbReference type="Pfam" id="PF01593">
    <property type="entry name" value="Amino_oxidase"/>
    <property type="match status" value="1"/>
</dbReference>
<dbReference type="InParanoid" id="M0MC51"/>
<sequence length="567" mass="62640">MGGSTTPTVAVLGGGVGGLSAAQELGERGFDVTVYEARERFGGKARSIPVPGSATADRKPLPGEHGFRFFPGFYRHLTDSMKRIPYGDNPEGVYDNLEPTTQMLMAETGRPEVFPTETPESIAGWRRLLGNLFARELISEHEQAFFASRLLQFATSCERRRREEYDKISWWEFIDAENMSPAYQKRLGYGVTQSLVAMRPEKSSTRTIGRIYLQLFRGLVDSTVDADSLLDGPSSEVWIDPWVTYLDDLGVALRPETPVREIHTDTDRVTGVTVGRDGETERIAADYYIGAVPVEVMVDLRTPDLVAAAPSLSRLDGLDTAWMNGIQFYLAEDSTDVHGHGVYLDAPWSLTSISQRQFWSEFDPDDYGDGQVEGILSICISDWNSPGIVYDKPARECTAEEIKTEVLAQLDDHLETGSLDETDLVDWFLDPAIEFGSAGTVAANHEPLLLNTVRSLRHRPDARTAADNFVLAADYVRTTTDLASMEGANEAARRATNAILADADVDAELCELFAFDEPSVFDAPKRQDEIGYQLGQDHPGEAGRTVARAGRRFAPQVPSIVSWLSPR</sequence>
<reference evidence="2 3" key="1">
    <citation type="journal article" date="2014" name="PLoS Genet.">
        <title>Phylogenetically driven sequencing of extremely halophilic archaea reveals strategies for static and dynamic osmo-response.</title>
        <authorList>
            <person name="Becker E.A."/>
            <person name="Seitzer P.M."/>
            <person name="Tritt A."/>
            <person name="Larsen D."/>
            <person name="Krusor M."/>
            <person name="Yao A.I."/>
            <person name="Wu D."/>
            <person name="Madern D."/>
            <person name="Eisen J.A."/>
            <person name="Darling A.E."/>
            <person name="Facciotti M.T."/>
        </authorList>
    </citation>
    <scope>NUCLEOTIDE SEQUENCE [LARGE SCALE GENOMIC DNA]</scope>
    <source>
        <strain evidence="2 3">DSM 5350</strain>
    </source>
</reference>
<name>M0MC51_9EURY</name>
<organism evidence="2 3">
    <name type="scientific">Halococcus saccharolyticus DSM 5350</name>
    <dbReference type="NCBI Taxonomy" id="1227455"/>
    <lineage>
        <taxon>Archaea</taxon>
        <taxon>Methanobacteriati</taxon>
        <taxon>Methanobacteriota</taxon>
        <taxon>Stenosarchaea group</taxon>
        <taxon>Halobacteria</taxon>
        <taxon>Halobacteriales</taxon>
        <taxon>Halococcaceae</taxon>
        <taxon>Halococcus</taxon>
    </lineage>
</organism>
<dbReference type="PANTHER" id="PTHR42923">
    <property type="entry name" value="PROTOPORPHYRINOGEN OXIDASE"/>
    <property type="match status" value="1"/>
</dbReference>
<dbReference type="InterPro" id="IPR002937">
    <property type="entry name" value="Amino_oxidase"/>
</dbReference>
<keyword evidence="3" id="KW-1185">Reference proteome</keyword>
<evidence type="ECO:0000313" key="2">
    <source>
        <dbReference type="EMBL" id="EMA43347.1"/>
    </source>
</evidence>
<dbReference type="STRING" id="1227455.C449_15252"/>
<proteinExistence type="predicted"/>
<accession>M0MC51</accession>
<dbReference type="PANTHER" id="PTHR42923:SF46">
    <property type="entry name" value="AMINE OXIDASE"/>
    <property type="match status" value="1"/>
</dbReference>